<sequence>MKKIRLSMLLVIALFIASSISAFACTYTVSVYRSNTATTYYYKDGTTSTTYSWDNSNYHPNIYYSETRYGYTHSGVLPSYATSSGPVSTYYPTNPDAVNWIKYTVKTYTTNYRGSISNSVCSTAR</sequence>
<dbReference type="Proteomes" id="UP000306409">
    <property type="component" value="Chromosome"/>
</dbReference>
<name>A0A4U7JCW9_9FIRM</name>
<keyword evidence="2" id="KW-1185">Reference proteome</keyword>
<dbReference type="RefSeq" id="WP_137698159.1">
    <property type="nucleotide sequence ID" value="NZ_CP061336.1"/>
</dbReference>
<dbReference type="OrthoDB" id="9923412at2"/>
<dbReference type="KEGG" id="rher:EHE19_004690"/>
<evidence type="ECO:0000313" key="1">
    <source>
        <dbReference type="EMBL" id="QNU67766.1"/>
    </source>
</evidence>
<gene>
    <name evidence="1" type="ORF">EHE19_004690</name>
</gene>
<organism evidence="1 2">
    <name type="scientific">Ruminiclostridium herbifermentans</name>
    <dbReference type="NCBI Taxonomy" id="2488810"/>
    <lineage>
        <taxon>Bacteria</taxon>
        <taxon>Bacillati</taxon>
        <taxon>Bacillota</taxon>
        <taxon>Clostridia</taxon>
        <taxon>Eubacteriales</taxon>
        <taxon>Oscillospiraceae</taxon>
        <taxon>Ruminiclostridium</taxon>
    </lineage>
</organism>
<proteinExistence type="predicted"/>
<reference evidence="1 2" key="1">
    <citation type="submission" date="2020-09" db="EMBL/GenBank/DDBJ databases">
        <title>Characterization and genome sequencing of Ruminiclostridium sp. nov. MA18.</title>
        <authorList>
            <person name="Rettenmaier R."/>
            <person name="Kowollik M.-L."/>
            <person name="Liebl W."/>
            <person name="Zverlov V."/>
        </authorList>
    </citation>
    <scope>NUCLEOTIDE SEQUENCE [LARGE SCALE GENOMIC DNA]</scope>
    <source>
        <strain evidence="1 2">MA18</strain>
    </source>
</reference>
<dbReference type="AlphaFoldDB" id="A0A4U7JCW9"/>
<accession>A0A4U7JCW9</accession>
<protein>
    <submittedName>
        <fullName evidence="1">Uncharacterized protein</fullName>
    </submittedName>
</protein>
<dbReference type="EMBL" id="CP061336">
    <property type="protein sequence ID" value="QNU67766.1"/>
    <property type="molecule type" value="Genomic_DNA"/>
</dbReference>
<evidence type="ECO:0000313" key="2">
    <source>
        <dbReference type="Proteomes" id="UP000306409"/>
    </source>
</evidence>
<dbReference type="PROSITE" id="PS51257">
    <property type="entry name" value="PROKAR_LIPOPROTEIN"/>
    <property type="match status" value="1"/>
</dbReference>